<sequence length="88" mass="10381">MQVILSKKFHQMENASDIIEEISRTSTPTSVENNPRRSRNIELKLLADAIESRTQVKKEIEERKLEQRERLINVLHERNELLKSLVTK</sequence>
<organism evidence="1 2">
    <name type="scientific">Popillia japonica</name>
    <name type="common">Japanese beetle</name>
    <dbReference type="NCBI Taxonomy" id="7064"/>
    <lineage>
        <taxon>Eukaryota</taxon>
        <taxon>Metazoa</taxon>
        <taxon>Ecdysozoa</taxon>
        <taxon>Arthropoda</taxon>
        <taxon>Hexapoda</taxon>
        <taxon>Insecta</taxon>
        <taxon>Pterygota</taxon>
        <taxon>Neoptera</taxon>
        <taxon>Endopterygota</taxon>
        <taxon>Coleoptera</taxon>
        <taxon>Polyphaga</taxon>
        <taxon>Scarabaeiformia</taxon>
        <taxon>Scarabaeidae</taxon>
        <taxon>Rutelinae</taxon>
        <taxon>Popillia</taxon>
    </lineage>
</organism>
<protein>
    <submittedName>
        <fullName evidence="1">Uncharacterized protein</fullName>
    </submittedName>
</protein>
<gene>
    <name evidence="1" type="ORF">QE152_g38460</name>
</gene>
<accession>A0AAW1HX49</accession>
<dbReference type="Proteomes" id="UP001458880">
    <property type="component" value="Unassembled WGS sequence"/>
</dbReference>
<keyword evidence="2" id="KW-1185">Reference proteome</keyword>
<name>A0AAW1HX49_POPJA</name>
<evidence type="ECO:0000313" key="2">
    <source>
        <dbReference type="Proteomes" id="UP001458880"/>
    </source>
</evidence>
<dbReference type="AlphaFoldDB" id="A0AAW1HX49"/>
<comment type="caution">
    <text evidence="1">The sequence shown here is derived from an EMBL/GenBank/DDBJ whole genome shotgun (WGS) entry which is preliminary data.</text>
</comment>
<evidence type="ECO:0000313" key="1">
    <source>
        <dbReference type="EMBL" id="KAK9681262.1"/>
    </source>
</evidence>
<reference evidence="1 2" key="1">
    <citation type="journal article" date="2024" name="BMC Genomics">
        <title>De novo assembly and annotation of Popillia japonica's genome with initial clues to its potential as an invasive pest.</title>
        <authorList>
            <person name="Cucini C."/>
            <person name="Boschi S."/>
            <person name="Funari R."/>
            <person name="Cardaioli E."/>
            <person name="Iannotti N."/>
            <person name="Marturano G."/>
            <person name="Paoli F."/>
            <person name="Bruttini M."/>
            <person name="Carapelli A."/>
            <person name="Frati F."/>
            <person name="Nardi F."/>
        </authorList>
    </citation>
    <scope>NUCLEOTIDE SEQUENCE [LARGE SCALE GENOMIC DNA]</scope>
    <source>
        <strain evidence="1">DMR45628</strain>
    </source>
</reference>
<proteinExistence type="predicted"/>
<dbReference type="EMBL" id="JASPKY010000829">
    <property type="protein sequence ID" value="KAK9681262.1"/>
    <property type="molecule type" value="Genomic_DNA"/>
</dbReference>